<evidence type="ECO:0000256" key="6">
    <source>
        <dbReference type="SAM" id="MobiDB-lite"/>
    </source>
</evidence>
<dbReference type="PIRSF" id="PIRSF006060">
    <property type="entry name" value="AA_transporter"/>
    <property type="match status" value="1"/>
</dbReference>
<feature type="transmembrane region" description="Helical" evidence="7">
    <location>
        <begin position="46"/>
        <end position="66"/>
    </location>
</feature>
<dbReference type="AlphaFoldDB" id="A0A367Z0A9"/>
<dbReference type="GO" id="GO:0005886">
    <property type="term" value="C:plasma membrane"/>
    <property type="evidence" value="ECO:0007669"/>
    <property type="project" value="UniProtKB-SubCell"/>
</dbReference>
<dbReference type="PANTHER" id="PTHR42770:SF7">
    <property type="entry name" value="MEMBRANE PROTEIN"/>
    <property type="match status" value="1"/>
</dbReference>
<sequence length="444" mass="45384">MAYLRARAARPRPGRQRPQHRPSRRRRPPVSASTVLARRLGLLESVGVGLAAMVGAGVFAAFPPAAAASGSLLWLALLLAALVAWCNAFSSARLAVHHPRSGGTYVYAGAQLGPLWGFLAGWGFVVGKTASCAAMAWTVGAYAWPEHQREVALLATVVVVALDVVGVQRSARVALAGVLVVLAVLVAVVLAAALTPLAAGGDPSAGDPADGPGPLGVLGGAGLLFFAFAGYARLATLGEEVRDPGRTIPRAVAIALLVTVAVYAALAWALVRTLGVDGLAGSTDAVADAVRALDLAAWVPVVRVVAVLAAAGALLTVVLGISRTTLAMARNGDLPRALARVEPRRQVPVRAQLAVGAVVVVLVLLVDLREAIGFSSFAILVYYLLANLSAWTLGPHPVTRVTAAVGAVGCVALAVSLPWTSVLAGLLVLGVGVGVHLVRRRVAP</sequence>
<evidence type="ECO:0000256" key="2">
    <source>
        <dbReference type="ARBA" id="ARBA00022475"/>
    </source>
</evidence>
<dbReference type="InterPro" id="IPR050367">
    <property type="entry name" value="APC_superfamily"/>
</dbReference>
<feature type="transmembrane region" description="Helical" evidence="7">
    <location>
        <begin position="421"/>
        <end position="438"/>
    </location>
</feature>
<evidence type="ECO:0000313" key="9">
    <source>
        <dbReference type="Proteomes" id="UP000252770"/>
    </source>
</evidence>
<dbReference type="Pfam" id="PF13520">
    <property type="entry name" value="AA_permease_2"/>
    <property type="match status" value="1"/>
</dbReference>
<reference evidence="8 9" key="1">
    <citation type="submission" date="2018-07" db="EMBL/GenBank/DDBJ databases">
        <title>Desertimonas flava gen. nov. sp. nov.</title>
        <authorList>
            <person name="Liu S."/>
        </authorList>
    </citation>
    <scope>NUCLEOTIDE SEQUENCE [LARGE SCALE GENOMIC DNA]</scope>
    <source>
        <strain evidence="8 9">16Sb5-5</strain>
    </source>
</reference>
<keyword evidence="5 7" id="KW-0472">Membrane</keyword>
<dbReference type="Gene3D" id="1.20.1740.10">
    <property type="entry name" value="Amino acid/polyamine transporter I"/>
    <property type="match status" value="1"/>
</dbReference>
<evidence type="ECO:0000256" key="7">
    <source>
        <dbReference type="SAM" id="Phobius"/>
    </source>
</evidence>
<feature type="transmembrane region" description="Helical" evidence="7">
    <location>
        <begin position="301"/>
        <end position="326"/>
    </location>
</feature>
<organism evidence="8 9">
    <name type="scientific">Desertihabitans brevis</name>
    <dbReference type="NCBI Taxonomy" id="2268447"/>
    <lineage>
        <taxon>Bacteria</taxon>
        <taxon>Bacillati</taxon>
        <taxon>Actinomycetota</taxon>
        <taxon>Actinomycetes</taxon>
        <taxon>Propionibacteriales</taxon>
        <taxon>Propionibacteriaceae</taxon>
        <taxon>Desertihabitans</taxon>
    </lineage>
</organism>
<name>A0A367Z0A9_9ACTN</name>
<dbReference type="Proteomes" id="UP000252770">
    <property type="component" value="Unassembled WGS sequence"/>
</dbReference>
<dbReference type="GO" id="GO:0022857">
    <property type="term" value="F:transmembrane transporter activity"/>
    <property type="evidence" value="ECO:0007669"/>
    <property type="project" value="InterPro"/>
</dbReference>
<feature type="transmembrane region" description="Helical" evidence="7">
    <location>
        <begin position="215"/>
        <end position="236"/>
    </location>
</feature>
<evidence type="ECO:0000256" key="3">
    <source>
        <dbReference type="ARBA" id="ARBA00022692"/>
    </source>
</evidence>
<keyword evidence="3 7" id="KW-0812">Transmembrane</keyword>
<gene>
    <name evidence="8" type="ORF">DT076_02040</name>
</gene>
<proteinExistence type="predicted"/>
<feature type="transmembrane region" description="Helical" evidence="7">
    <location>
        <begin position="347"/>
        <end position="366"/>
    </location>
</feature>
<dbReference type="InterPro" id="IPR002293">
    <property type="entry name" value="AA/rel_permease1"/>
</dbReference>
<feature type="transmembrane region" description="Helical" evidence="7">
    <location>
        <begin position="115"/>
        <end position="139"/>
    </location>
</feature>
<feature type="transmembrane region" description="Helical" evidence="7">
    <location>
        <begin position="248"/>
        <end position="271"/>
    </location>
</feature>
<keyword evidence="9" id="KW-1185">Reference proteome</keyword>
<feature type="region of interest" description="Disordered" evidence="6">
    <location>
        <begin position="1"/>
        <end position="32"/>
    </location>
</feature>
<feature type="transmembrane region" description="Helical" evidence="7">
    <location>
        <begin position="372"/>
        <end position="391"/>
    </location>
</feature>
<dbReference type="EMBL" id="QOUI01000001">
    <property type="protein sequence ID" value="RCK71518.1"/>
    <property type="molecule type" value="Genomic_DNA"/>
</dbReference>
<feature type="transmembrane region" description="Helical" evidence="7">
    <location>
        <begin position="151"/>
        <end position="167"/>
    </location>
</feature>
<feature type="transmembrane region" description="Helical" evidence="7">
    <location>
        <begin position="398"/>
        <end position="415"/>
    </location>
</feature>
<protein>
    <submittedName>
        <fullName evidence="8">APC family permease</fullName>
    </submittedName>
</protein>
<evidence type="ECO:0000313" key="8">
    <source>
        <dbReference type="EMBL" id="RCK71518.1"/>
    </source>
</evidence>
<accession>A0A367Z0A9</accession>
<evidence type="ECO:0000256" key="1">
    <source>
        <dbReference type="ARBA" id="ARBA00004651"/>
    </source>
</evidence>
<feature type="transmembrane region" description="Helical" evidence="7">
    <location>
        <begin position="72"/>
        <end position="94"/>
    </location>
</feature>
<feature type="compositionally biased region" description="Basic residues" evidence="6">
    <location>
        <begin position="7"/>
        <end position="28"/>
    </location>
</feature>
<evidence type="ECO:0000256" key="4">
    <source>
        <dbReference type="ARBA" id="ARBA00022989"/>
    </source>
</evidence>
<keyword evidence="2" id="KW-1003">Cell membrane</keyword>
<evidence type="ECO:0000256" key="5">
    <source>
        <dbReference type="ARBA" id="ARBA00023136"/>
    </source>
</evidence>
<feature type="transmembrane region" description="Helical" evidence="7">
    <location>
        <begin position="174"/>
        <end position="195"/>
    </location>
</feature>
<keyword evidence="4 7" id="KW-1133">Transmembrane helix</keyword>
<comment type="subcellular location">
    <subcellularLocation>
        <location evidence="1">Cell membrane</location>
        <topology evidence="1">Multi-pass membrane protein</topology>
    </subcellularLocation>
</comment>
<comment type="caution">
    <text evidence="8">The sequence shown here is derived from an EMBL/GenBank/DDBJ whole genome shotgun (WGS) entry which is preliminary data.</text>
</comment>
<dbReference type="PANTHER" id="PTHR42770">
    <property type="entry name" value="AMINO ACID TRANSPORTER-RELATED"/>
    <property type="match status" value="1"/>
</dbReference>